<keyword evidence="1" id="KW-0472">Membrane</keyword>
<dbReference type="AlphaFoldDB" id="A0A2P7QKX3"/>
<evidence type="ECO:0000313" key="3">
    <source>
        <dbReference type="EMBL" id="PSJ38613.1"/>
    </source>
</evidence>
<keyword evidence="1" id="KW-0812">Transmembrane</keyword>
<name>A0A2P7QKX3_9SPHN</name>
<reference evidence="3 4" key="1">
    <citation type="submission" date="2018-03" db="EMBL/GenBank/DDBJ databases">
        <title>The draft genome of Sphingosinicella sp. GL-C-18.</title>
        <authorList>
            <person name="Liu L."/>
            <person name="Li L."/>
            <person name="Liang L."/>
            <person name="Zhang X."/>
            <person name="Wang T."/>
        </authorList>
    </citation>
    <scope>NUCLEOTIDE SEQUENCE [LARGE SCALE GENOMIC DNA]</scope>
    <source>
        <strain evidence="3 4">GL-C-18</strain>
    </source>
</reference>
<keyword evidence="4" id="KW-1185">Reference proteome</keyword>
<organism evidence="3 4">
    <name type="scientific">Allosphingosinicella deserti</name>
    <dbReference type="NCBI Taxonomy" id="2116704"/>
    <lineage>
        <taxon>Bacteria</taxon>
        <taxon>Pseudomonadati</taxon>
        <taxon>Pseudomonadota</taxon>
        <taxon>Alphaproteobacteria</taxon>
        <taxon>Sphingomonadales</taxon>
        <taxon>Sphingomonadaceae</taxon>
        <taxon>Allosphingosinicella</taxon>
    </lineage>
</organism>
<evidence type="ECO:0000256" key="1">
    <source>
        <dbReference type="SAM" id="Phobius"/>
    </source>
</evidence>
<proteinExistence type="predicted"/>
<keyword evidence="2" id="KW-0732">Signal</keyword>
<comment type="caution">
    <text evidence="3">The sequence shown here is derived from an EMBL/GenBank/DDBJ whole genome shotgun (WGS) entry which is preliminary data.</text>
</comment>
<feature type="transmembrane region" description="Helical" evidence="1">
    <location>
        <begin position="40"/>
        <end position="62"/>
    </location>
</feature>
<evidence type="ECO:0000256" key="2">
    <source>
        <dbReference type="SAM" id="SignalP"/>
    </source>
</evidence>
<protein>
    <recommendedName>
        <fullName evidence="5">DUF4396 domain-containing protein</fullName>
    </recommendedName>
</protein>
<sequence length="72" mass="7297">MGAKAATWLAFAASPTFAVMALLSSGGTQAAAMLCDAGHAAPLGGMPLMYLLMSAFHAGPWLKRVGTGRDNS</sequence>
<evidence type="ECO:0008006" key="5">
    <source>
        <dbReference type="Google" id="ProtNLM"/>
    </source>
</evidence>
<evidence type="ECO:0000313" key="4">
    <source>
        <dbReference type="Proteomes" id="UP000241167"/>
    </source>
</evidence>
<feature type="signal peptide" evidence="2">
    <location>
        <begin position="1"/>
        <end position="30"/>
    </location>
</feature>
<gene>
    <name evidence="3" type="ORF">C7I55_19065</name>
</gene>
<keyword evidence="1" id="KW-1133">Transmembrane helix</keyword>
<dbReference type="Proteomes" id="UP000241167">
    <property type="component" value="Unassembled WGS sequence"/>
</dbReference>
<dbReference type="EMBL" id="PXYI01000006">
    <property type="protein sequence ID" value="PSJ38613.1"/>
    <property type="molecule type" value="Genomic_DNA"/>
</dbReference>
<dbReference type="OrthoDB" id="7777996at2"/>
<accession>A0A2P7QKX3</accession>
<feature type="chain" id="PRO_5015121368" description="DUF4396 domain-containing protein" evidence="2">
    <location>
        <begin position="31"/>
        <end position="72"/>
    </location>
</feature>